<proteinExistence type="predicted"/>
<dbReference type="AlphaFoldDB" id="A0A7S1BIT5"/>
<evidence type="ECO:0000313" key="2">
    <source>
        <dbReference type="EMBL" id="CAD8887250.1"/>
    </source>
</evidence>
<feature type="region of interest" description="Disordered" evidence="1">
    <location>
        <begin position="1"/>
        <end position="41"/>
    </location>
</feature>
<reference evidence="2" key="1">
    <citation type="submission" date="2021-01" db="EMBL/GenBank/DDBJ databases">
        <authorList>
            <person name="Corre E."/>
            <person name="Pelletier E."/>
            <person name="Niang G."/>
            <person name="Scheremetjew M."/>
            <person name="Finn R."/>
            <person name="Kale V."/>
            <person name="Holt S."/>
            <person name="Cochrane G."/>
            <person name="Meng A."/>
            <person name="Brown T."/>
            <person name="Cohen L."/>
        </authorList>
    </citation>
    <scope>NUCLEOTIDE SEQUENCE</scope>
    <source>
        <strain evidence="2">308</strain>
    </source>
</reference>
<protein>
    <submittedName>
        <fullName evidence="2">Uncharacterized protein</fullName>
    </submittedName>
</protein>
<dbReference type="EMBL" id="HBFR01020067">
    <property type="protein sequence ID" value="CAD8887250.1"/>
    <property type="molecule type" value="Transcribed_RNA"/>
</dbReference>
<evidence type="ECO:0000256" key="1">
    <source>
        <dbReference type="SAM" id="MobiDB-lite"/>
    </source>
</evidence>
<sequence length="305" mass="32956">MPLECAPSVPTAVDGDDNPRSTSDPSFSIPHFVSTSSKRRASRAATRLARASIRSRYTGTVAPGRISTIHVSGSSDKAAIDFESQKHTNAKDKNEKIDLGTPADLMDEEDVVEEVSTVLAANDAAEEKARRRAAFGYGGGRRRNKRRIRGVLEETIGLTDLARYHEKGDNLSEDFFDAVDAAAWGRMQHNKSVARSQEKNVAVVAFGFDSVINPAHGVEDKGKKSSDIQLVLLRSSDITPGLAVKEDPLGLALGGETTAQFAALQESKRGFREADVKNGSFGGRKGKTSTNVRRSSFRATFGFRA</sequence>
<gene>
    <name evidence="2" type="ORF">CHYS00102_LOCUS14448</name>
</gene>
<organism evidence="2">
    <name type="scientific">Corethron hystrix</name>
    <dbReference type="NCBI Taxonomy" id="216773"/>
    <lineage>
        <taxon>Eukaryota</taxon>
        <taxon>Sar</taxon>
        <taxon>Stramenopiles</taxon>
        <taxon>Ochrophyta</taxon>
        <taxon>Bacillariophyta</taxon>
        <taxon>Coscinodiscophyceae</taxon>
        <taxon>Corethrophycidae</taxon>
        <taxon>Corethrales</taxon>
        <taxon>Corethraceae</taxon>
        <taxon>Corethron</taxon>
    </lineage>
</organism>
<name>A0A7S1BIT5_9STRA</name>
<accession>A0A7S1BIT5</accession>